<dbReference type="AlphaFoldDB" id="A0A401SJS5"/>
<keyword evidence="4" id="KW-0456">Lyase</keyword>
<dbReference type="GO" id="GO:0004089">
    <property type="term" value="F:carbonate dehydratase activity"/>
    <property type="evidence" value="ECO:0007669"/>
    <property type="project" value="UniProtKB-UniRule"/>
</dbReference>
<dbReference type="InterPro" id="IPR001148">
    <property type="entry name" value="CA_dom"/>
</dbReference>
<dbReference type="EC" id="4.2.1.1" evidence="4"/>
<dbReference type="PROSITE" id="PS51144">
    <property type="entry name" value="ALPHA_CA_2"/>
    <property type="match status" value="1"/>
</dbReference>
<feature type="domain" description="Alpha-carbonic anhydrase" evidence="5">
    <location>
        <begin position="7"/>
        <end position="288"/>
    </location>
</feature>
<dbReference type="OMA" id="GESNDWG"/>
<evidence type="ECO:0000256" key="4">
    <source>
        <dbReference type="RuleBase" id="RU367011"/>
    </source>
</evidence>
<dbReference type="Pfam" id="PF00194">
    <property type="entry name" value="Carb_anhydrase"/>
    <property type="match status" value="1"/>
</dbReference>
<evidence type="ECO:0000256" key="3">
    <source>
        <dbReference type="ARBA" id="ARBA00022833"/>
    </source>
</evidence>
<evidence type="ECO:0000256" key="1">
    <source>
        <dbReference type="ARBA" id="ARBA00010718"/>
    </source>
</evidence>
<dbReference type="SMART" id="SM01057">
    <property type="entry name" value="Carb_anhydrase"/>
    <property type="match status" value="1"/>
</dbReference>
<dbReference type="InterPro" id="IPR036398">
    <property type="entry name" value="CA_dom_sf"/>
</dbReference>
<comment type="catalytic activity">
    <reaction evidence="4">
        <text>hydrogencarbonate + H(+) = CO2 + H2O</text>
        <dbReference type="Rhea" id="RHEA:10748"/>
        <dbReference type="ChEBI" id="CHEBI:15377"/>
        <dbReference type="ChEBI" id="CHEBI:15378"/>
        <dbReference type="ChEBI" id="CHEBI:16526"/>
        <dbReference type="ChEBI" id="CHEBI:17544"/>
        <dbReference type="EC" id="4.2.1.1"/>
    </reaction>
</comment>
<sequence length="297" mass="33916">MVFSFRAIFAFTKRFPGRYQWIPVRNCNLVSCTQNINTAKQQECQNPVTVSSGTRQSPIDINTAHCVYNPQLKPLKISYDPNNCLRLRNNGYFFQVDFEDSKDSSVISSGPLKNHYRLKQFHFHWGSKSDRGSEHTVNNQVYPAELHLVHWNPVKCNNSDEAILSEDGLAVIGVFLKLGKRHDRLQKLVDALPAVKHKDAAIEFLNFDPACMIPSCSDYWTYPGSLTSPPQTECVTWVIMKDPIEISPEQLATFRSLFYTSTGEKQKNMVDNYRPVQPLLKRTVYSTTSPFQNSVSQ</sequence>
<dbReference type="SUPFAM" id="SSF51069">
    <property type="entry name" value="Carbonic anhydrase"/>
    <property type="match status" value="1"/>
</dbReference>
<keyword evidence="7" id="KW-1185">Reference proteome</keyword>
<comment type="caution">
    <text evidence="6">The sequence shown here is derived from an EMBL/GenBank/DDBJ whole genome shotgun (WGS) entry which is preliminary data.</text>
</comment>
<name>A0A401SJS5_CHIPU</name>
<dbReference type="InterPro" id="IPR018338">
    <property type="entry name" value="Carbonic_anhydrase_a-class_CS"/>
</dbReference>
<gene>
    <name evidence="6" type="ORF">chiPu_0009117</name>
</gene>
<comment type="function">
    <text evidence="4">Reversible hydration of carbon dioxide.</text>
</comment>
<protein>
    <recommendedName>
        <fullName evidence="4">Carbonic anhydrase</fullName>
        <ecNumber evidence="4">4.2.1.1</ecNumber>
    </recommendedName>
</protein>
<dbReference type="PROSITE" id="PS00162">
    <property type="entry name" value="ALPHA_CA_1"/>
    <property type="match status" value="1"/>
</dbReference>
<dbReference type="EMBL" id="BEZZ01000316">
    <property type="protein sequence ID" value="GCC30664.1"/>
    <property type="molecule type" value="Genomic_DNA"/>
</dbReference>
<comment type="similarity">
    <text evidence="1 4">Belongs to the alpha-carbonic anhydrase family.</text>
</comment>
<dbReference type="PANTHER" id="PTHR18952">
    <property type="entry name" value="CARBONIC ANHYDRASE"/>
    <property type="match status" value="1"/>
</dbReference>
<dbReference type="GO" id="GO:0008270">
    <property type="term" value="F:zinc ion binding"/>
    <property type="evidence" value="ECO:0007669"/>
    <property type="project" value="UniProtKB-UniRule"/>
</dbReference>
<evidence type="ECO:0000256" key="2">
    <source>
        <dbReference type="ARBA" id="ARBA00022723"/>
    </source>
</evidence>
<comment type="cofactor">
    <cofactor evidence="4">
        <name>Zn(2+)</name>
        <dbReference type="ChEBI" id="CHEBI:29105"/>
    </cofactor>
</comment>
<accession>A0A401SJS5</accession>
<dbReference type="STRING" id="137246.A0A401SJS5"/>
<evidence type="ECO:0000313" key="7">
    <source>
        <dbReference type="Proteomes" id="UP000287033"/>
    </source>
</evidence>
<proteinExistence type="inferred from homology"/>
<dbReference type="OrthoDB" id="429145at2759"/>
<keyword evidence="2 4" id="KW-0479">Metal-binding</keyword>
<evidence type="ECO:0000313" key="6">
    <source>
        <dbReference type="EMBL" id="GCC30664.1"/>
    </source>
</evidence>
<evidence type="ECO:0000259" key="5">
    <source>
        <dbReference type="PROSITE" id="PS51144"/>
    </source>
</evidence>
<dbReference type="Gene3D" id="3.10.200.10">
    <property type="entry name" value="Alpha carbonic anhydrase"/>
    <property type="match status" value="1"/>
</dbReference>
<dbReference type="GO" id="GO:0005739">
    <property type="term" value="C:mitochondrion"/>
    <property type="evidence" value="ECO:0007669"/>
    <property type="project" value="TreeGrafter"/>
</dbReference>
<dbReference type="PANTHER" id="PTHR18952:SF25">
    <property type="entry name" value="CARBONIC ANHYDRASE 5B, MITOCHONDRIAL-RELATED"/>
    <property type="match status" value="1"/>
</dbReference>
<keyword evidence="3 4" id="KW-0862">Zinc</keyword>
<organism evidence="6 7">
    <name type="scientific">Chiloscyllium punctatum</name>
    <name type="common">Brownbanded bambooshark</name>
    <name type="synonym">Hemiscyllium punctatum</name>
    <dbReference type="NCBI Taxonomy" id="137246"/>
    <lineage>
        <taxon>Eukaryota</taxon>
        <taxon>Metazoa</taxon>
        <taxon>Chordata</taxon>
        <taxon>Craniata</taxon>
        <taxon>Vertebrata</taxon>
        <taxon>Chondrichthyes</taxon>
        <taxon>Elasmobranchii</taxon>
        <taxon>Galeomorphii</taxon>
        <taxon>Galeoidea</taxon>
        <taxon>Orectolobiformes</taxon>
        <taxon>Hemiscylliidae</taxon>
        <taxon>Chiloscyllium</taxon>
    </lineage>
</organism>
<reference evidence="6 7" key="1">
    <citation type="journal article" date="2018" name="Nat. Ecol. Evol.">
        <title>Shark genomes provide insights into elasmobranch evolution and the origin of vertebrates.</title>
        <authorList>
            <person name="Hara Y"/>
            <person name="Yamaguchi K"/>
            <person name="Onimaru K"/>
            <person name="Kadota M"/>
            <person name="Koyanagi M"/>
            <person name="Keeley SD"/>
            <person name="Tatsumi K"/>
            <person name="Tanaka K"/>
            <person name="Motone F"/>
            <person name="Kageyama Y"/>
            <person name="Nozu R"/>
            <person name="Adachi N"/>
            <person name="Nishimura O"/>
            <person name="Nakagawa R"/>
            <person name="Tanegashima C"/>
            <person name="Kiyatake I"/>
            <person name="Matsumoto R"/>
            <person name="Murakumo K"/>
            <person name="Nishida K"/>
            <person name="Terakita A"/>
            <person name="Kuratani S"/>
            <person name="Sato K"/>
            <person name="Hyodo S Kuraku.S."/>
        </authorList>
    </citation>
    <scope>NUCLEOTIDE SEQUENCE [LARGE SCALE GENOMIC DNA]</scope>
</reference>
<dbReference type="Proteomes" id="UP000287033">
    <property type="component" value="Unassembled WGS sequence"/>
</dbReference>
<dbReference type="InterPro" id="IPR023561">
    <property type="entry name" value="Carbonic_anhydrase_a-class"/>
</dbReference>